<dbReference type="EMBL" id="HBFS01019681">
    <property type="protein sequence ID" value="CAD8919952.1"/>
    <property type="molecule type" value="Transcribed_RNA"/>
</dbReference>
<comment type="similarity">
    <text evidence="2">Belongs to the IFT46 family.</text>
</comment>
<evidence type="ECO:0000313" key="8">
    <source>
        <dbReference type="EMBL" id="CAD8919952.1"/>
    </source>
</evidence>
<feature type="compositionally biased region" description="Basic and acidic residues" evidence="7">
    <location>
        <begin position="117"/>
        <end position="143"/>
    </location>
</feature>
<keyword evidence="3" id="KW-0963">Cytoplasm</keyword>
<evidence type="ECO:0000256" key="2">
    <source>
        <dbReference type="ARBA" id="ARBA00007700"/>
    </source>
</evidence>
<feature type="compositionally biased region" description="Low complexity" evidence="7">
    <location>
        <begin position="87"/>
        <end position="96"/>
    </location>
</feature>
<evidence type="ECO:0008006" key="9">
    <source>
        <dbReference type="Google" id="ProtNLM"/>
    </source>
</evidence>
<evidence type="ECO:0000256" key="1">
    <source>
        <dbReference type="ARBA" id="ARBA00004120"/>
    </source>
</evidence>
<evidence type="ECO:0000256" key="6">
    <source>
        <dbReference type="ARBA" id="ARBA00023273"/>
    </source>
</evidence>
<name>A0A7S1GBS6_9STRA</name>
<keyword evidence="6" id="KW-0966">Cell projection</keyword>
<gene>
    <name evidence="8" type="ORF">BSP0115_LOCUS13214</name>
</gene>
<dbReference type="PANTHER" id="PTHR13376:SF0">
    <property type="entry name" value="INTRAFLAGELLAR TRANSPORT PROTEIN 46 HOMOLOG"/>
    <property type="match status" value="1"/>
</dbReference>
<evidence type="ECO:0000256" key="5">
    <source>
        <dbReference type="ARBA" id="ARBA00023212"/>
    </source>
</evidence>
<feature type="compositionally biased region" description="Polar residues" evidence="7">
    <location>
        <begin position="30"/>
        <end position="43"/>
    </location>
</feature>
<dbReference type="InterPro" id="IPR022088">
    <property type="entry name" value="Intraflagellar_transp_cmplxB"/>
</dbReference>
<feature type="region of interest" description="Disordered" evidence="7">
    <location>
        <begin position="1"/>
        <end position="200"/>
    </location>
</feature>
<dbReference type="GO" id="GO:0031514">
    <property type="term" value="C:motile cilium"/>
    <property type="evidence" value="ECO:0007669"/>
    <property type="project" value="TreeGrafter"/>
</dbReference>
<evidence type="ECO:0000256" key="3">
    <source>
        <dbReference type="ARBA" id="ARBA00022490"/>
    </source>
</evidence>
<keyword evidence="5" id="KW-0206">Cytoskeleton</keyword>
<proteinExistence type="inferred from homology"/>
<dbReference type="AlphaFoldDB" id="A0A7S1GBS6"/>
<sequence length="464" mass="47488">MADDSAEFSESGEFEDGREGGKNDDDEFSYDNSFGDSDASPSKTAEGGAPGARSTVVQNQPYDEAVDLSSSGSLDESVDTQDGGATGARPAAAAAGGRPGGGMGGGGGSGSGSGADEPARGDSPPRADESTGGEYPHDERDAEIPGGRAGSPPASSSGAGAGGGGASGAGAGGSPASSASESSSEEDEEEEGGGGQTAKAAGAYNPAEYAHLQVSSEVRELFQYIGRYKPHNIELDTKLRCFIPDYIPAVGDIDAFLKVGRPDGKPDDLGLKVLDEPSPAQSDATVLDLQLRSISKKSNLDPILVRSIDNADKNPKEITKWINSVNELHRSKPPPQVHYTKAMPDIESLMQVWPEEVEDLLGKITLPSADMEMDIKEYAATICAIMDIPVYTSTVQSLHVLFTLYSEFKTNAHFLAMQSGVGGGMGGGMSMSGTGTMTFGGGGGAGGGGGEVMTMGTDFSESKG</sequence>
<dbReference type="GO" id="GO:0030992">
    <property type="term" value="C:intraciliary transport particle B"/>
    <property type="evidence" value="ECO:0007669"/>
    <property type="project" value="TreeGrafter"/>
</dbReference>
<organism evidence="8">
    <name type="scientific">Bicosoecida sp. CB-2014</name>
    <dbReference type="NCBI Taxonomy" id="1486930"/>
    <lineage>
        <taxon>Eukaryota</taxon>
        <taxon>Sar</taxon>
        <taxon>Stramenopiles</taxon>
        <taxon>Bigyra</taxon>
        <taxon>Opalozoa</taxon>
        <taxon>Bicosoecida</taxon>
    </lineage>
</organism>
<reference evidence="8" key="1">
    <citation type="submission" date="2021-01" db="EMBL/GenBank/DDBJ databases">
        <authorList>
            <person name="Corre E."/>
            <person name="Pelletier E."/>
            <person name="Niang G."/>
            <person name="Scheremetjew M."/>
            <person name="Finn R."/>
            <person name="Kale V."/>
            <person name="Holt S."/>
            <person name="Cochrane G."/>
            <person name="Meng A."/>
            <person name="Brown T."/>
            <person name="Cohen L."/>
        </authorList>
    </citation>
    <scope>NUCLEOTIDE SEQUENCE</scope>
    <source>
        <strain evidence="8">Ms1</strain>
    </source>
</reference>
<accession>A0A7S1GBS6</accession>
<dbReference type="GO" id="GO:0060271">
    <property type="term" value="P:cilium assembly"/>
    <property type="evidence" value="ECO:0007669"/>
    <property type="project" value="TreeGrafter"/>
</dbReference>
<dbReference type="GO" id="GO:0005815">
    <property type="term" value="C:microtubule organizing center"/>
    <property type="evidence" value="ECO:0007669"/>
    <property type="project" value="TreeGrafter"/>
</dbReference>
<feature type="compositionally biased region" description="Gly residues" evidence="7">
    <location>
        <begin position="97"/>
        <end position="113"/>
    </location>
</feature>
<evidence type="ECO:0000256" key="4">
    <source>
        <dbReference type="ARBA" id="ARBA00023069"/>
    </source>
</evidence>
<feature type="compositionally biased region" description="Acidic residues" evidence="7">
    <location>
        <begin position="1"/>
        <end position="14"/>
    </location>
</feature>
<protein>
    <recommendedName>
        <fullName evidence="9">Intraflagellar transport protein 46 homolog</fullName>
    </recommendedName>
</protein>
<dbReference type="PANTHER" id="PTHR13376">
    <property type="entry name" value="INTRAFLAGELLAR TRANSPORT PROTEIN 46 HOMOLOG"/>
    <property type="match status" value="1"/>
</dbReference>
<comment type="subcellular location">
    <subcellularLocation>
        <location evidence="1">Cytoplasm</location>
        <location evidence="1">Cytoskeleton</location>
        <location evidence="1">Cilium basal body</location>
    </subcellularLocation>
</comment>
<feature type="compositionally biased region" description="Gly residues" evidence="7">
    <location>
        <begin position="159"/>
        <end position="173"/>
    </location>
</feature>
<feature type="compositionally biased region" description="Acidic residues" evidence="7">
    <location>
        <begin position="183"/>
        <end position="192"/>
    </location>
</feature>
<dbReference type="Pfam" id="PF12317">
    <property type="entry name" value="IFT46_B_C"/>
    <property type="match status" value="1"/>
</dbReference>
<dbReference type="GO" id="GO:0042073">
    <property type="term" value="P:intraciliary transport"/>
    <property type="evidence" value="ECO:0007669"/>
    <property type="project" value="InterPro"/>
</dbReference>
<keyword evidence="4" id="KW-0969">Cilium</keyword>
<evidence type="ECO:0000256" key="7">
    <source>
        <dbReference type="SAM" id="MobiDB-lite"/>
    </source>
</evidence>